<sequence length="276" mass="29599">MLMQTDGERVVLEAPGAPDHGWLDAALDEAYGAGTALVVWPVAVGDWSARRLAWESGFRVSGTVPGWFGPSVGERARRDAWLLTLGASDPREPATTWLDCPVLEGDLVRLRPWRAEDAPRIVEACSEERTAYWLGRLPVPYTLADAEAYLEDRRGVLADATAVGWAVADPATDELLGSLALFDLVAGRSAEVGYWTHPAARGRGVMTAAVRLAIGHAFGALGLGRLAAFAAVGNTASRHVIETCGFTYIGTERRSVLVRDGLADHACYDLLSTDLT</sequence>
<dbReference type="GO" id="GO:0016746">
    <property type="term" value="F:acyltransferase activity"/>
    <property type="evidence" value="ECO:0007669"/>
    <property type="project" value="UniProtKB-KW"/>
</dbReference>
<dbReference type="InterPro" id="IPR000182">
    <property type="entry name" value="GNAT_dom"/>
</dbReference>
<name>A0ABW0BFD8_9ACTN</name>
<evidence type="ECO:0000313" key="6">
    <source>
        <dbReference type="Proteomes" id="UP001596087"/>
    </source>
</evidence>
<dbReference type="InterPro" id="IPR016181">
    <property type="entry name" value="Acyl_CoA_acyltransferase"/>
</dbReference>
<proteinExistence type="inferred from homology"/>
<dbReference type="SUPFAM" id="SSF55729">
    <property type="entry name" value="Acyl-CoA N-acyltransferases (Nat)"/>
    <property type="match status" value="1"/>
</dbReference>
<dbReference type="Gene3D" id="3.40.630.30">
    <property type="match status" value="1"/>
</dbReference>
<dbReference type="Pfam" id="PF13302">
    <property type="entry name" value="Acetyltransf_3"/>
    <property type="match status" value="1"/>
</dbReference>
<evidence type="ECO:0000259" key="4">
    <source>
        <dbReference type="PROSITE" id="PS51186"/>
    </source>
</evidence>
<dbReference type="EC" id="2.3.-.-" evidence="5"/>
<keyword evidence="2 5" id="KW-0012">Acyltransferase</keyword>
<dbReference type="Proteomes" id="UP001596087">
    <property type="component" value="Unassembled WGS sequence"/>
</dbReference>
<feature type="domain" description="N-acetyltransferase" evidence="4">
    <location>
        <begin position="108"/>
        <end position="274"/>
    </location>
</feature>
<dbReference type="RefSeq" id="WP_378587732.1">
    <property type="nucleotide sequence ID" value="NZ_JBHSKD010000004.1"/>
</dbReference>
<dbReference type="EMBL" id="JBHSKD010000004">
    <property type="protein sequence ID" value="MFC5176040.1"/>
    <property type="molecule type" value="Genomic_DNA"/>
</dbReference>
<protein>
    <submittedName>
        <fullName evidence="5">GNAT family N-acetyltransferase</fullName>
        <ecNumber evidence="5">2.3.-.-</ecNumber>
    </submittedName>
</protein>
<evidence type="ECO:0000256" key="2">
    <source>
        <dbReference type="ARBA" id="ARBA00023315"/>
    </source>
</evidence>
<gene>
    <name evidence="5" type="ORF">ACFPGP_05110</name>
</gene>
<dbReference type="PROSITE" id="PS51186">
    <property type="entry name" value="GNAT"/>
    <property type="match status" value="1"/>
</dbReference>
<comment type="caution">
    <text evidence="5">The sequence shown here is derived from an EMBL/GenBank/DDBJ whole genome shotgun (WGS) entry which is preliminary data.</text>
</comment>
<evidence type="ECO:0000256" key="3">
    <source>
        <dbReference type="ARBA" id="ARBA00038502"/>
    </source>
</evidence>
<dbReference type="PANTHER" id="PTHR43792:SF8">
    <property type="entry name" value="[RIBOSOMAL PROTEIN US5]-ALANINE N-ACETYLTRANSFERASE"/>
    <property type="match status" value="1"/>
</dbReference>
<evidence type="ECO:0000256" key="1">
    <source>
        <dbReference type="ARBA" id="ARBA00022679"/>
    </source>
</evidence>
<dbReference type="PANTHER" id="PTHR43792">
    <property type="entry name" value="GNAT FAMILY, PUTATIVE (AFU_ORTHOLOGUE AFUA_3G00765)-RELATED-RELATED"/>
    <property type="match status" value="1"/>
</dbReference>
<keyword evidence="6" id="KW-1185">Reference proteome</keyword>
<comment type="similarity">
    <text evidence="3">Belongs to the acetyltransferase family. RimJ subfamily.</text>
</comment>
<accession>A0ABW0BFD8</accession>
<dbReference type="InterPro" id="IPR051531">
    <property type="entry name" value="N-acetyltransferase"/>
</dbReference>
<keyword evidence="1 5" id="KW-0808">Transferase</keyword>
<evidence type="ECO:0000313" key="5">
    <source>
        <dbReference type="EMBL" id="MFC5176040.1"/>
    </source>
</evidence>
<reference evidence="6" key="1">
    <citation type="journal article" date="2019" name="Int. J. Syst. Evol. Microbiol.">
        <title>The Global Catalogue of Microorganisms (GCM) 10K type strain sequencing project: providing services to taxonomists for standard genome sequencing and annotation.</title>
        <authorList>
            <consortium name="The Broad Institute Genomics Platform"/>
            <consortium name="The Broad Institute Genome Sequencing Center for Infectious Disease"/>
            <person name="Wu L."/>
            <person name="Ma J."/>
        </authorList>
    </citation>
    <scope>NUCLEOTIDE SEQUENCE [LARGE SCALE GENOMIC DNA]</scope>
    <source>
        <strain evidence="6">DFY41</strain>
    </source>
</reference>
<organism evidence="5 6">
    <name type="scientific">Nocardioides taihuensis</name>
    <dbReference type="NCBI Taxonomy" id="1835606"/>
    <lineage>
        <taxon>Bacteria</taxon>
        <taxon>Bacillati</taxon>
        <taxon>Actinomycetota</taxon>
        <taxon>Actinomycetes</taxon>
        <taxon>Propionibacteriales</taxon>
        <taxon>Nocardioidaceae</taxon>
        <taxon>Nocardioides</taxon>
    </lineage>
</organism>